<evidence type="ECO:0000313" key="1">
    <source>
        <dbReference type="EMBL" id="KAK6918617.1"/>
    </source>
</evidence>
<sequence>MGGGAVPLKSIPNSMVGSATTDPLILKTHKPSASNPNHLSLSSSSFSTTLNSLNLPVSANHHVVSPTGSSSGGFQDERASGCLYNFVFGQVPSTTEVENALAAIQSFILGLSSSGSGSHWLQTMLSLYDPRVLESPGLIRVRDALCLLQRDPFVQHDQHFISLQRMVVSLASDKAVWDAVLNNEVVQKLKQSLYRVDDEKPQDQSSSSDEPDLAMRIMRLILDLAKAKIMELIDSFVSLVNAIFHPPDNQRGVPTSEHADHLDKNLRSSVLLSIVILLVVVVSRAQMASSVVY</sequence>
<dbReference type="PANTHER" id="PTHR33625">
    <property type="entry name" value="OS08G0179900 PROTEIN"/>
    <property type="match status" value="1"/>
</dbReference>
<proteinExistence type="predicted"/>
<evidence type="ECO:0000313" key="2">
    <source>
        <dbReference type="Proteomes" id="UP001370490"/>
    </source>
</evidence>
<protein>
    <submittedName>
        <fullName evidence="1">Uncharacterized protein</fullName>
    </submittedName>
</protein>
<reference evidence="1 2" key="1">
    <citation type="submission" date="2023-12" db="EMBL/GenBank/DDBJ databases">
        <title>A high-quality genome assembly for Dillenia turbinata (Dilleniales).</title>
        <authorList>
            <person name="Chanderbali A."/>
        </authorList>
    </citation>
    <scope>NUCLEOTIDE SEQUENCE [LARGE SCALE GENOMIC DNA]</scope>
    <source>
        <strain evidence="1">LSX21</strain>
        <tissue evidence="1">Leaf</tissue>
    </source>
</reference>
<dbReference type="EMBL" id="JBAMMX010000022">
    <property type="protein sequence ID" value="KAK6918617.1"/>
    <property type="molecule type" value="Genomic_DNA"/>
</dbReference>
<name>A0AAN8YZD7_9MAGN</name>
<gene>
    <name evidence="1" type="ORF">RJ641_017039</name>
</gene>
<comment type="caution">
    <text evidence="1">The sequence shown here is derived from an EMBL/GenBank/DDBJ whole genome shotgun (WGS) entry which is preliminary data.</text>
</comment>
<organism evidence="1 2">
    <name type="scientific">Dillenia turbinata</name>
    <dbReference type="NCBI Taxonomy" id="194707"/>
    <lineage>
        <taxon>Eukaryota</taxon>
        <taxon>Viridiplantae</taxon>
        <taxon>Streptophyta</taxon>
        <taxon>Embryophyta</taxon>
        <taxon>Tracheophyta</taxon>
        <taxon>Spermatophyta</taxon>
        <taxon>Magnoliopsida</taxon>
        <taxon>eudicotyledons</taxon>
        <taxon>Gunneridae</taxon>
        <taxon>Pentapetalae</taxon>
        <taxon>Dilleniales</taxon>
        <taxon>Dilleniaceae</taxon>
        <taxon>Dillenia</taxon>
    </lineage>
</organism>
<dbReference type="PANTHER" id="PTHR33625:SF2">
    <property type="entry name" value="POST-SET DOMAIN-CONTAINING PROTEIN"/>
    <property type="match status" value="1"/>
</dbReference>
<accession>A0AAN8YZD7</accession>
<keyword evidence="2" id="KW-1185">Reference proteome</keyword>
<dbReference type="AlphaFoldDB" id="A0AAN8YZD7"/>
<dbReference type="Proteomes" id="UP001370490">
    <property type="component" value="Unassembled WGS sequence"/>
</dbReference>